<keyword evidence="6" id="KW-0408">Iron</keyword>
<comment type="caution">
    <text evidence="8">The sequence shown here is derived from an EMBL/GenBank/DDBJ whole genome shotgun (WGS) entry which is preliminary data.</text>
</comment>
<evidence type="ECO:0000259" key="7">
    <source>
        <dbReference type="PROSITE" id="PS51471"/>
    </source>
</evidence>
<keyword evidence="4" id="KW-0223">Dioxygenase</keyword>
<evidence type="ECO:0000256" key="5">
    <source>
        <dbReference type="ARBA" id="ARBA00023002"/>
    </source>
</evidence>
<evidence type="ECO:0000256" key="1">
    <source>
        <dbReference type="ARBA" id="ARBA00001961"/>
    </source>
</evidence>
<dbReference type="Proteomes" id="UP000002171">
    <property type="component" value="Unassembled WGS sequence"/>
</dbReference>
<evidence type="ECO:0000256" key="3">
    <source>
        <dbReference type="ARBA" id="ARBA00022896"/>
    </source>
</evidence>
<dbReference type="InterPro" id="IPR006620">
    <property type="entry name" value="Pro_4_hyd_alph"/>
</dbReference>
<dbReference type="Pfam" id="PF13640">
    <property type="entry name" value="2OG-FeII_Oxy_3"/>
    <property type="match status" value="1"/>
</dbReference>
<dbReference type="GO" id="GO:0031418">
    <property type="term" value="F:L-ascorbic acid binding"/>
    <property type="evidence" value="ECO:0007669"/>
    <property type="project" value="UniProtKB-KW"/>
</dbReference>
<protein>
    <recommendedName>
        <fullName evidence="7">Fe2OG dioxygenase domain-containing protein</fullName>
    </recommendedName>
</protein>
<dbReference type="InterPro" id="IPR005123">
    <property type="entry name" value="Oxoglu/Fe-dep_dioxygenase_dom"/>
</dbReference>
<dbReference type="AlphaFoldDB" id="A0A7U8GSF1"/>
<accession>A0A7U8GSF1</accession>
<feature type="domain" description="Fe2OG dioxygenase" evidence="7">
    <location>
        <begin position="143"/>
        <end position="252"/>
    </location>
</feature>
<sequence length="441" mass="50429">MSHTKLPKDWLDWVEINIQRDCDRSGMIEILVEHGFSYEAASEAVFCSEATSPPPPLFIPCAEKIDTHKAEVFYVNNFLSPEECAQMIELIQHHQRPSTTTNETGHYKHYRTSKTCDLSLLESTFVAEIDQRICKMLGIEPSYSEGIQGQWYDIGEEFKPHTDYFEPKSDEFLEHAEARGQRTWTFMIYLNNTQEGGGTFFPELGQRFLPSQGKAVIWNNLTTDGSPNPATLHHGEPVKRGYKAIITKWFRSKGTADSAQNREANENFPCHSQTGFLKSVIPEALFRKLLVFHHSNQNSAITESVPGFIHSKEGEASSLITLSDDMKEEIHATLKPIAEAWSGCLLKPTFVYGIREYHQGAVLEMHRDRLNTHEVSLILNIQQKTQEDWPLTIEDHFYRQHQITMQPGQMLLYEGCRLLHGRPTPLKGSIFANIFVHYSVE</sequence>
<dbReference type="PANTHER" id="PTHR10869:SF246">
    <property type="entry name" value="TRANSMEMBRANE PROLYL 4-HYDROXYLASE"/>
    <property type="match status" value="1"/>
</dbReference>
<dbReference type="SMART" id="SM00702">
    <property type="entry name" value="P4Hc"/>
    <property type="match status" value="1"/>
</dbReference>
<dbReference type="GO" id="GO:0004656">
    <property type="term" value="F:procollagen-proline 4-dioxygenase activity"/>
    <property type="evidence" value="ECO:0007669"/>
    <property type="project" value="TreeGrafter"/>
</dbReference>
<keyword evidence="2" id="KW-0479">Metal-binding</keyword>
<proteinExistence type="predicted"/>
<comment type="cofactor">
    <cofactor evidence="1">
        <name>L-ascorbate</name>
        <dbReference type="ChEBI" id="CHEBI:38290"/>
    </cofactor>
</comment>
<keyword evidence="3" id="KW-0847">Vitamin C</keyword>
<dbReference type="PROSITE" id="PS51471">
    <property type="entry name" value="FE2OG_OXY"/>
    <property type="match status" value="1"/>
</dbReference>
<dbReference type="Gene3D" id="2.60.120.620">
    <property type="entry name" value="q2cbj1_9rhob like domain"/>
    <property type="match status" value="1"/>
</dbReference>
<organism evidence="8 9">
    <name type="scientific">Neptuniibacter caesariensis</name>
    <dbReference type="NCBI Taxonomy" id="207954"/>
    <lineage>
        <taxon>Bacteria</taxon>
        <taxon>Pseudomonadati</taxon>
        <taxon>Pseudomonadota</taxon>
        <taxon>Gammaproteobacteria</taxon>
        <taxon>Oceanospirillales</taxon>
        <taxon>Oceanospirillaceae</taxon>
        <taxon>Neptuniibacter</taxon>
    </lineage>
</organism>
<evidence type="ECO:0000256" key="6">
    <source>
        <dbReference type="ARBA" id="ARBA00023004"/>
    </source>
</evidence>
<dbReference type="InterPro" id="IPR044862">
    <property type="entry name" value="Pro_4_hyd_alph_FE2OG_OXY"/>
</dbReference>
<keyword evidence="9" id="KW-1185">Reference proteome</keyword>
<dbReference type="InterPro" id="IPR045054">
    <property type="entry name" value="P4HA-like"/>
</dbReference>
<dbReference type="PANTHER" id="PTHR10869">
    <property type="entry name" value="PROLYL 4-HYDROXYLASE ALPHA SUBUNIT"/>
    <property type="match status" value="1"/>
</dbReference>
<evidence type="ECO:0000256" key="2">
    <source>
        <dbReference type="ARBA" id="ARBA00022723"/>
    </source>
</evidence>
<dbReference type="EMBL" id="AAOW01000003">
    <property type="protein sequence ID" value="EAR62427.1"/>
    <property type="molecule type" value="Genomic_DNA"/>
</dbReference>
<gene>
    <name evidence="8" type="ORF">MED92_15358</name>
</gene>
<keyword evidence="5" id="KW-0560">Oxidoreductase</keyword>
<evidence type="ECO:0000313" key="9">
    <source>
        <dbReference type="Proteomes" id="UP000002171"/>
    </source>
</evidence>
<evidence type="ECO:0000313" key="8">
    <source>
        <dbReference type="EMBL" id="EAR62427.1"/>
    </source>
</evidence>
<reference evidence="8 9" key="1">
    <citation type="submission" date="2006-02" db="EMBL/GenBank/DDBJ databases">
        <authorList>
            <person name="Pinhassi J."/>
            <person name="Pedros-Alio C."/>
            <person name="Ferriera S."/>
            <person name="Johnson J."/>
            <person name="Kravitz S."/>
            <person name="Halpern A."/>
            <person name="Remington K."/>
            <person name="Beeson K."/>
            <person name="Tran B."/>
            <person name="Rogers Y.-H."/>
            <person name="Friedman R."/>
            <person name="Venter J.C."/>
        </authorList>
    </citation>
    <scope>NUCLEOTIDE SEQUENCE [LARGE SCALE GENOMIC DNA]</scope>
    <source>
        <strain evidence="8 9">MED92</strain>
    </source>
</reference>
<name>A0A7U8GSF1_NEPCE</name>
<dbReference type="OrthoDB" id="269774at2"/>
<dbReference type="GO" id="GO:0005506">
    <property type="term" value="F:iron ion binding"/>
    <property type="evidence" value="ECO:0007669"/>
    <property type="project" value="InterPro"/>
</dbReference>
<evidence type="ECO:0000256" key="4">
    <source>
        <dbReference type="ARBA" id="ARBA00022964"/>
    </source>
</evidence>
<dbReference type="RefSeq" id="WP_007020737.1">
    <property type="nucleotide sequence ID" value="NZ_CH724125.1"/>
</dbReference>